<name>A0A8X6NAI6_NEPPI</name>
<organism evidence="1 2">
    <name type="scientific">Nephila pilipes</name>
    <name type="common">Giant wood spider</name>
    <name type="synonym">Nephila maculata</name>
    <dbReference type="NCBI Taxonomy" id="299642"/>
    <lineage>
        <taxon>Eukaryota</taxon>
        <taxon>Metazoa</taxon>
        <taxon>Ecdysozoa</taxon>
        <taxon>Arthropoda</taxon>
        <taxon>Chelicerata</taxon>
        <taxon>Arachnida</taxon>
        <taxon>Araneae</taxon>
        <taxon>Araneomorphae</taxon>
        <taxon>Entelegynae</taxon>
        <taxon>Araneoidea</taxon>
        <taxon>Nephilidae</taxon>
        <taxon>Nephila</taxon>
    </lineage>
</organism>
<gene>
    <name evidence="1" type="ORF">NPIL_667711</name>
</gene>
<proteinExistence type="predicted"/>
<evidence type="ECO:0000313" key="1">
    <source>
        <dbReference type="EMBL" id="GFT02449.1"/>
    </source>
</evidence>
<evidence type="ECO:0000313" key="2">
    <source>
        <dbReference type="Proteomes" id="UP000887013"/>
    </source>
</evidence>
<dbReference type="Proteomes" id="UP000887013">
    <property type="component" value="Unassembled WGS sequence"/>
</dbReference>
<accession>A0A8X6NAI6</accession>
<keyword evidence="2" id="KW-1185">Reference proteome</keyword>
<comment type="caution">
    <text evidence="1">The sequence shown here is derived from an EMBL/GenBank/DDBJ whole genome shotgun (WGS) entry which is preliminary data.</text>
</comment>
<sequence length="83" mass="9199">MSLQETTISESLSIKMADCANVDLSGTHTSHGTANYKGASVHLNQESSLVRRTPSHKVFARLRQKLCETGSYPKTSYRIEMDP</sequence>
<reference evidence="1" key="1">
    <citation type="submission" date="2020-08" db="EMBL/GenBank/DDBJ databases">
        <title>Multicomponent nature underlies the extraordinary mechanical properties of spider dragline silk.</title>
        <authorList>
            <person name="Kono N."/>
            <person name="Nakamura H."/>
            <person name="Mori M."/>
            <person name="Yoshida Y."/>
            <person name="Ohtoshi R."/>
            <person name="Malay A.D."/>
            <person name="Moran D.A.P."/>
            <person name="Tomita M."/>
            <person name="Numata K."/>
            <person name="Arakawa K."/>
        </authorList>
    </citation>
    <scope>NUCLEOTIDE SEQUENCE</scope>
</reference>
<dbReference type="AlphaFoldDB" id="A0A8X6NAI6"/>
<dbReference type="EMBL" id="BMAW01007126">
    <property type="protein sequence ID" value="GFT02449.1"/>
    <property type="molecule type" value="Genomic_DNA"/>
</dbReference>
<protein>
    <submittedName>
        <fullName evidence="1">Uncharacterized protein</fullName>
    </submittedName>
</protein>